<evidence type="ECO:0000259" key="4">
    <source>
        <dbReference type="Pfam" id="PF00326"/>
    </source>
</evidence>
<keyword evidence="7" id="KW-1185">Reference proteome</keyword>
<dbReference type="Pfam" id="PF07676">
    <property type="entry name" value="PD40"/>
    <property type="match status" value="3"/>
</dbReference>
<organism evidence="6 7">
    <name type="scientific">Hyphococcus luteus</name>
    <dbReference type="NCBI Taxonomy" id="2058213"/>
    <lineage>
        <taxon>Bacteria</taxon>
        <taxon>Pseudomonadati</taxon>
        <taxon>Pseudomonadota</taxon>
        <taxon>Alphaproteobacteria</taxon>
        <taxon>Parvularculales</taxon>
        <taxon>Parvularculaceae</taxon>
        <taxon>Hyphococcus</taxon>
    </lineage>
</organism>
<dbReference type="InterPro" id="IPR011042">
    <property type="entry name" value="6-blade_b-propeller_TolB-like"/>
</dbReference>
<keyword evidence="1" id="KW-0378">Hydrolase</keyword>
<dbReference type="InterPro" id="IPR001375">
    <property type="entry name" value="Peptidase_S9_cat"/>
</dbReference>
<dbReference type="InterPro" id="IPR002469">
    <property type="entry name" value="Peptidase_S9B_N"/>
</dbReference>
<keyword evidence="2" id="KW-0645">Protease</keyword>
<dbReference type="Pfam" id="PF00930">
    <property type="entry name" value="DPPIV_N"/>
    <property type="match status" value="1"/>
</dbReference>
<evidence type="ECO:0000256" key="1">
    <source>
        <dbReference type="ARBA" id="ARBA00022801"/>
    </source>
</evidence>
<keyword evidence="2" id="KW-0720">Serine protease</keyword>
<feature type="domain" description="Dipeptidylpeptidase IV N-terminal" evidence="5">
    <location>
        <begin position="178"/>
        <end position="264"/>
    </location>
</feature>
<dbReference type="Proteomes" id="UP000239504">
    <property type="component" value="Unassembled WGS sequence"/>
</dbReference>
<evidence type="ECO:0000313" key="7">
    <source>
        <dbReference type="Proteomes" id="UP000239504"/>
    </source>
</evidence>
<comment type="caution">
    <text evidence="6">The sequence shown here is derived from an EMBL/GenBank/DDBJ whole genome shotgun (WGS) entry which is preliminary data.</text>
</comment>
<dbReference type="GO" id="GO:0006508">
    <property type="term" value="P:proteolysis"/>
    <property type="evidence" value="ECO:0007669"/>
    <property type="project" value="InterPro"/>
</dbReference>
<dbReference type="PANTHER" id="PTHR42776">
    <property type="entry name" value="SERINE PEPTIDASE S9 FAMILY MEMBER"/>
    <property type="match status" value="1"/>
</dbReference>
<gene>
    <name evidence="6" type="ORF">CW354_21330</name>
</gene>
<dbReference type="GO" id="GO:0004252">
    <property type="term" value="F:serine-type endopeptidase activity"/>
    <property type="evidence" value="ECO:0007669"/>
    <property type="project" value="TreeGrafter"/>
</dbReference>
<dbReference type="Pfam" id="PF00326">
    <property type="entry name" value="Peptidase_S9"/>
    <property type="match status" value="1"/>
</dbReference>
<dbReference type="OrthoDB" id="9812921at2"/>
<accession>A0A2S7JZS2</accession>
<evidence type="ECO:0000313" key="6">
    <source>
        <dbReference type="EMBL" id="PQA85763.1"/>
    </source>
</evidence>
<feature type="region of interest" description="Disordered" evidence="3">
    <location>
        <begin position="666"/>
        <end position="688"/>
    </location>
</feature>
<feature type="compositionally biased region" description="Acidic residues" evidence="3">
    <location>
        <begin position="669"/>
        <end position="688"/>
    </location>
</feature>
<name>A0A2S7JZS2_9PROT</name>
<proteinExistence type="predicted"/>
<dbReference type="AlphaFoldDB" id="A0A2S7JZS2"/>
<evidence type="ECO:0000256" key="2">
    <source>
        <dbReference type="ARBA" id="ARBA00022825"/>
    </source>
</evidence>
<feature type="domain" description="Peptidase S9 prolyl oligopeptidase catalytic" evidence="4">
    <location>
        <begin position="460"/>
        <end position="666"/>
    </location>
</feature>
<dbReference type="EMBL" id="PJCH01000017">
    <property type="protein sequence ID" value="PQA85763.1"/>
    <property type="molecule type" value="Genomic_DNA"/>
</dbReference>
<reference evidence="6 7" key="1">
    <citation type="submission" date="2017-12" db="EMBL/GenBank/DDBJ databases">
        <authorList>
            <person name="Hurst M.R.H."/>
        </authorList>
    </citation>
    <scope>NUCLEOTIDE SEQUENCE [LARGE SCALE GENOMIC DNA]</scope>
    <source>
        <strain evidence="6 7">SY-3-19</strain>
    </source>
</reference>
<dbReference type="Gene3D" id="3.40.50.1820">
    <property type="entry name" value="alpha/beta hydrolase"/>
    <property type="match status" value="1"/>
</dbReference>
<evidence type="ECO:0000259" key="5">
    <source>
        <dbReference type="Pfam" id="PF00930"/>
    </source>
</evidence>
<dbReference type="SUPFAM" id="SSF53474">
    <property type="entry name" value="alpha/beta-Hydrolases"/>
    <property type="match status" value="1"/>
</dbReference>
<dbReference type="PANTHER" id="PTHR42776:SF27">
    <property type="entry name" value="DIPEPTIDYL PEPTIDASE FAMILY MEMBER 6"/>
    <property type="match status" value="1"/>
</dbReference>
<dbReference type="InterPro" id="IPR029058">
    <property type="entry name" value="AB_hydrolase_fold"/>
</dbReference>
<dbReference type="InterPro" id="IPR011659">
    <property type="entry name" value="WD40"/>
</dbReference>
<protein>
    <submittedName>
        <fullName evidence="6">S9 family peptidase</fullName>
    </submittedName>
</protein>
<dbReference type="Gene3D" id="2.120.10.30">
    <property type="entry name" value="TolB, C-terminal domain"/>
    <property type="match status" value="2"/>
</dbReference>
<dbReference type="SUPFAM" id="SSF82171">
    <property type="entry name" value="DPP6 N-terminal domain-like"/>
    <property type="match status" value="1"/>
</dbReference>
<sequence>MAAGEPDDQSVDRKFTAERVFDLEYANDPQISPDGRTIVYARTHMDKLTDRMSADIWSIDTRSGAHRPLIDGEGSIASPRWSPSGDRLLYLGAKDGKPELRVLYMDSGESFSLAQFEEAPSAPKWSPDGQSIAFSMFTPAEGPSFAKPPKQPEGAEWSKPVRVFDDLTFRFDGAGYLREGATHVYVISAEGGTPRQITHGETDFNSPAWLGNDTLLVVGNDVPNADLDPVESEIYAVSLDDLSMTALTSRDGPDTAPAASADGRRIAFLGYDDEVKSYQQTDLYVMNADGSNVANLTADYDRSIGSFKWSGSSLLAQAEVDGDIEILEVPANGNVSTLITGVGGTSIGRPYAAGSFSAARNGAVAYTAGSPDRPAEVGLYQPSLIPGLNGNRQGRVMTSLNDDLLPYLDMAKIEEIKVKSSYDEREIEAWIALPHGFKADGSYPLLLEIHGGPFAMYGPYFAAEIQRYAAEGYVVVYVNPRGSTGYGEEFAQLIDLAYPGEDYDDLMSVVDAVIDKNYVDPDRLFVTGGSGGGVLTAWIVGKTNRFAAAVTVKPVINWFTMALAGDIAAYVRRHWIRADPWDDPEAYWRLSPISLVGNVETPTMVMVGEEDWRTPTWESEQFYTALKMRKIDTALVRVPGSPHYIASRPSRLIAKTDNIMGWFEKYDPANDEEEEAADANEEEEGGEN</sequence>
<evidence type="ECO:0000256" key="3">
    <source>
        <dbReference type="SAM" id="MobiDB-lite"/>
    </source>
</evidence>